<comment type="caution">
    <text evidence="1">The sequence shown here is derived from an EMBL/GenBank/DDBJ whole genome shotgun (WGS) entry which is preliminary data.</text>
</comment>
<dbReference type="EMBL" id="JAHRIP010057257">
    <property type="protein sequence ID" value="MEQ2303066.1"/>
    <property type="molecule type" value="Genomic_DNA"/>
</dbReference>
<name>A0ABV0ZAT6_9TELE</name>
<keyword evidence="2" id="KW-1185">Reference proteome</keyword>
<reference evidence="1 2" key="1">
    <citation type="submission" date="2021-06" db="EMBL/GenBank/DDBJ databases">
        <authorList>
            <person name="Palmer J.M."/>
        </authorList>
    </citation>
    <scope>NUCLEOTIDE SEQUENCE [LARGE SCALE GENOMIC DNA]</scope>
    <source>
        <strain evidence="1 2">AS_MEX2019</strain>
        <tissue evidence="1">Muscle</tissue>
    </source>
</reference>
<protein>
    <submittedName>
        <fullName evidence="1">Uncharacterized protein</fullName>
    </submittedName>
</protein>
<dbReference type="Proteomes" id="UP001469553">
    <property type="component" value="Unassembled WGS sequence"/>
</dbReference>
<sequence length="200" mass="22453">MFTANVLTIQVADRATTLCIQGCTACGPYHIGRRSMWRSALTFYQLLVTTQSLWAQTDVPVAAVAPQNCSLECIRQGGPECDYCRVTADDIKKTLGFNSTHAFGDCIPWPCLELLGNEDPTICEHYVQAPTDVKVGFVHEPNPEYDTVVVSWKPSHYVCFKCRLHGLSQTANRMFYYNFSSMALFLPDLHEGKTCGVHRY</sequence>
<accession>A0ABV0ZAT6</accession>
<organism evidence="1 2">
    <name type="scientific">Ameca splendens</name>
    <dbReference type="NCBI Taxonomy" id="208324"/>
    <lineage>
        <taxon>Eukaryota</taxon>
        <taxon>Metazoa</taxon>
        <taxon>Chordata</taxon>
        <taxon>Craniata</taxon>
        <taxon>Vertebrata</taxon>
        <taxon>Euteleostomi</taxon>
        <taxon>Actinopterygii</taxon>
        <taxon>Neopterygii</taxon>
        <taxon>Teleostei</taxon>
        <taxon>Neoteleostei</taxon>
        <taxon>Acanthomorphata</taxon>
        <taxon>Ovalentaria</taxon>
        <taxon>Atherinomorphae</taxon>
        <taxon>Cyprinodontiformes</taxon>
        <taxon>Goodeidae</taxon>
        <taxon>Ameca</taxon>
    </lineage>
</organism>
<gene>
    <name evidence="1" type="ORF">AMECASPLE_012930</name>
</gene>
<evidence type="ECO:0000313" key="2">
    <source>
        <dbReference type="Proteomes" id="UP001469553"/>
    </source>
</evidence>
<proteinExistence type="predicted"/>
<evidence type="ECO:0000313" key="1">
    <source>
        <dbReference type="EMBL" id="MEQ2303066.1"/>
    </source>
</evidence>